<comment type="caution">
    <text evidence="3">The sequence shown here is derived from an EMBL/GenBank/DDBJ whole genome shotgun (WGS) entry which is preliminary data.</text>
</comment>
<evidence type="ECO:0000256" key="1">
    <source>
        <dbReference type="ARBA" id="ARBA00022729"/>
    </source>
</evidence>
<dbReference type="EMBL" id="BPTR01000001">
    <property type="protein sequence ID" value="GJG28431.1"/>
    <property type="molecule type" value="Genomic_DNA"/>
</dbReference>
<dbReference type="InterPro" id="IPR001638">
    <property type="entry name" value="Solute-binding_3/MltF_N"/>
</dbReference>
<evidence type="ECO:0000313" key="4">
    <source>
        <dbReference type="Proteomes" id="UP000887043"/>
    </source>
</evidence>
<dbReference type="SUPFAM" id="SSF53850">
    <property type="entry name" value="Periplasmic binding protein-like II"/>
    <property type="match status" value="1"/>
</dbReference>
<proteinExistence type="predicted"/>
<reference evidence="3" key="1">
    <citation type="submission" date="2021-08" db="EMBL/GenBank/DDBJ databases">
        <title>Prevotella lacticifex sp. nov., isolated from rumen of cow.</title>
        <authorList>
            <person name="Shinkai T."/>
            <person name="Ikeyama N."/>
            <person name="Kumagai M."/>
            <person name="Ohmori H."/>
            <person name="Sakamoto M."/>
            <person name="Ohkuma M."/>
            <person name="Mitsumori M."/>
        </authorList>
    </citation>
    <scope>NUCLEOTIDE SEQUENCE</scope>
    <source>
        <strain evidence="3">DSM 11371</strain>
    </source>
</reference>
<accession>A0AA37I3I7</accession>
<gene>
    <name evidence="3" type="primary">pheC</name>
    <name evidence="3" type="ORF">PRRU23_21310</name>
</gene>
<protein>
    <submittedName>
        <fullName evidence="3">Cyclohexadienyl dehydratase</fullName>
    </submittedName>
</protein>
<feature type="domain" description="Solute-binding protein family 3/N-terminal" evidence="2">
    <location>
        <begin position="23"/>
        <end position="249"/>
    </location>
</feature>
<name>A0AA37I3I7_SEGBR</name>
<dbReference type="PANTHER" id="PTHR35936">
    <property type="entry name" value="MEMBRANE-BOUND LYTIC MUREIN TRANSGLYCOSYLASE F"/>
    <property type="match status" value="1"/>
</dbReference>
<evidence type="ECO:0000259" key="2">
    <source>
        <dbReference type="SMART" id="SM00062"/>
    </source>
</evidence>
<dbReference type="Pfam" id="PF00497">
    <property type="entry name" value="SBP_bac_3"/>
    <property type="match status" value="1"/>
</dbReference>
<keyword evidence="1" id="KW-0732">Signal</keyword>
<dbReference type="PANTHER" id="PTHR35936:SF19">
    <property type="entry name" value="AMINO-ACID-BINDING PROTEIN YXEM-RELATED"/>
    <property type="match status" value="1"/>
</dbReference>
<organism evidence="3 4">
    <name type="scientific">Segatella bryantii</name>
    <name type="common">Prevotella bryantii</name>
    <dbReference type="NCBI Taxonomy" id="77095"/>
    <lineage>
        <taxon>Bacteria</taxon>
        <taxon>Pseudomonadati</taxon>
        <taxon>Bacteroidota</taxon>
        <taxon>Bacteroidia</taxon>
        <taxon>Bacteroidales</taxon>
        <taxon>Prevotellaceae</taxon>
        <taxon>Segatella</taxon>
    </lineage>
</organism>
<dbReference type="Gene3D" id="3.40.190.10">
    <property type="entry name" value="Periplasmic binding protein-like II"/>
    <property type="match status" value="2"/>
</dbReference>
<dbReference type="AlphaFoldDB" id="A0AA37I3I7"/>
<dbReference type="Proteomes" id="UP000887043">
    <property type="component" value="Unassembled WGS sequence"/>
</dbReference>
<evidence type="ECO:0000313" key="3">
    <source>
        <dbReference type="EMBL" id="GJG28431.1"/>
    </source>
</evidence>
<sequence>MHDQEGTDVPRTGKIAQIVERGKLLVGTTGDYRPLSYREAEGNYWGFGIEMAEKIAQRIGVDITFVPTSWPTLSADVMADPQTFDFAIGGITITDSRKTAMLMSDGYLCNGKTILCRAGDAQRFQSLADIDRPEVCVMVNPGGLNEKFAREQLSHATIVVYPQNEEIPSQVAEGHADVMITEITEAPWYVQNDTRLAAPLLSTPFTHGEIGVLMRKGQDDLLALVNAVIAQMKADGSLRKLHEKYGLVYGYDRPEEHSK</sequence>
<dbReference type="SMART" id="SM00062">
    <property type="entry name" value="PBPb"/>
    <property type="match status" value="1"/>
</dbReference>